<organism evidence="13 14">
    <name type="scientific">Candidatus Korobacter versatilis</name>
    <dbReference type="NCBI Taxonomy" id="658062"/>
    <lineage>
        <taxon>Bacteria</taxon>
        <taxon>Pseudomonadati</taxon>
        <taxon>Acidobacteriota</taxon>
        <taxon>Terriglobia</taxon>
        <taxon>Terriglobales</taxon>
        <taxon>Candidatus Korobacteraceae</taxon>
        <taxon>Candidatus Korobacter</taxon>
    </lineage>
</organism>
<comment type="caution">
    <text evidence="13">The sequence shown here is derived from an EMBL/GenBank/DDBJ whole genome shotgun (WGS) entry which is preliminary data.</text>
</comment>
<dbReference type="NCBIfam" id="TIGR02802">
    <property type="entry name" value="Pal_lipo"/>
    <property type="match status" value="1"/>
</dbReference>
<dbReference type="InterPro" id="IPR036737">
    <property type="entry name" value="OmpA-like_sf"/>
</dbReference>
<keyword evidence="4 10" id="KW-0472">Membrane</keyword>
<evidence type="ECO:0000256" key="1">
    <source>
        <dbReference type="ARBA" id="ARBA00004442"/>
    </source>
</evidence>
<dbReference type="AlphaFoldDB" id="A0A932EQ10"/>
<comment type="similarity">
    <text evidence="9">Belongs to the Pal lipoprotein family.</text>
</comment>
<proteinExistence type="inferred from homology"/>
<keyword evidence="3" id="KW-0732">Signal</keyword>
<dbReference type="Proteomes" id="UP000779809">
    <property type="component" value="Unassembled WGS sequence"/>
</dbReference>
<evidence type="ECO:0000256" key="8">
    <source>
        <dbReference type="ARBA" id="ARBA00023306"/>
    </source>
</evidence>
<dbReference type="EMBL" id="JACPNR010000010">
    <property type="protein sequence ID" value="MBI2678837.1"/>
    <property type="molecule type" value="Genomic_DNA"/>
</dbReference>
<evidence type="ECO:0000256" key="7">
    <source>
        <dbReference type="ARBA" id="ARBA00023288"/>
    </source>
</evidence>
<feature type="region of interest" description="Disordered" evidence="11">
    <location>
        <begin position="66"/>
        <end position="86"/>
    </location>
</feature>
<dbReference type="PROSITE" id="PS51123">
    <property type="entry name" value="OMPA_2"/>
    <property type="match status" value="1"/>
</dbReference>
<dbReference type="InterPro" id="IPR006664">
    <property type="entry name" value="OMP_bac"/>
</dbReference>
<dbReference type="SUPFAM" id="SSF103088">
    <property type="entry name" value="OmpA-like"/>
    <property type="match status" value="1"/>
</dbReference>
<evidence type="ECO:0000256" key="3">
    <source>
        <dbReference type="ARBA" id="ARBA00022729"/>
    </source>
</evidence>
<dbReference type="GO" id="GO:0009279">
    <property type="term" value="C:cell outer membrane"/>
    <property type="evidence" value="ECO:0007669"/>
    <property type="project" value="UniProtKB-SubCell"/>
</dbReference>
<keyword evidence="2" id="KW-0132">Cell division</keyword>
<name>A0A932EQ10_9BACT</name>
<dbReference type="HAMAP" id="MF_02204">
    <property type="entry name" value="Pal"/>
    <property type="match status" value="1"/>
</dbReference>
<protein>
    <recommendedName>
        <fullName evidence="9">Peptidoglycan-associated protein</fullName>
    </recommendedName>
</protein>
<comment type="subcellular location">
    <subcellularLocation>
        <location evidence="1">Cell outer membrane</location>
    </subcellularLocation>
</comment>
<dbReference type="CDD" id="cd07185">
    <property type="entry name" value="OmpA_C-like"/>
    <property type="match status" value="1"/>
</dbReference>
<evidence type="ECO:0000256" key="10">
    <source>
        <dbReference type="PROSITE-ProRule" id="PRU00473"/>
    </source>
</evidence>
<feature type="domain" description="OmpA-like" evidence="12">
    <location>
        <begin position="165"/>
        <end position="280"/>
    </location>
</feature>
<dbReference type="InterPro" id="IPR006665">
    <property type="entry name" value="OmpA-like"/>
</dbReference>
<dbReference type="InterPro" id="IPR014169">
    <property type="entry name" value="Pal_lipo_C"/>
</dbReference>
<dbReference type="Gene3D" id="3.30.1330.60">
    <property type="entry name" value="OmpA-like domain"/>
    <property type="match status" value="1"/>
</dbReference>
<evidence type="ECO:0000313" key="14">
    <source>
        <dbReference type="Proteomes" id="UP000779809"/>
    </source>
</evidence>
<dbReference type="PANTHER" id="PTHR30329:SF21">
    <property type="entry name" value="LIPOPROTEIN YIAD-RELATED"/>
    <property type="match status" value="1"/>
</dbReference>
<keyword evidence="6" id="KW-0998">Cell outer membrane</keyword>
<dbReference type="InterPro" id="IPR039001">
    <property type="entry name" value="Pal"/>
</dbReference>
<evidence type="ECO:0000256" key="2">
    <source>
        <dbReference type="ARBA" id="ARBA00022618"/>
    </source>
</evidence>
<reference evidence="13" key="1">
    <citation type="submission" date="2020-07" db="EMBL/GenBank/DDBJ databases">
        <title>Huge and variable diversity of episymbiotic CPR bacteria and DPANN archaea in groundwater ecosystems.</title>
        <authorList>
            <person name="He C.Y."/>
            <person name="Keren R."/>
            <person name="Whittaker M."/>
            <person name="Farag I.F."/>
            <person name="Doudna J."/>
            <person name="Cate J.H.D."/>
            <person name="Banfield J.F."/>
        </authorList>
    </citation>
    <scope>NUCLEOTIDE SEQUENCE</scope>
    <source>
        <strain evidence="13">NC_groundwater_580_Pr5_B-0.1um_64_19</strain>
    </source>
</reference>
<dbReference type="PRINTS" id="PR01021">
    <property type="entry name" value="OMPADOMAIN"/>
</dbReference>
<dbReference type="PANTHER" id="PTHR30329">
    <property type="entry name" value="STATOR ELEMENT OF FLAGELLAR MOTOR COMPLEX"/>
    <property type="match status" value="1"/>
</dbReference>
<evidence type="ECO:0000256" key="4">
    <source>
        <dbReference type="ARBA" id="ARBA00023136"/>
    </source>
</evidence>
<evidence type="ECO:0000313" key="13">
    <source>
        <dbReference type="EMBL" id="MBI2678837.1"/>
    </source>
</evidence>
<evidence type="ECO:0000256" key="6">
    <source>
        <dbReference type="ARBA" id="ARBA00023237"/>
    </source>
</evidence>
<evidence type="ECO:0000256" key="5">
    <source>
        <dbReference type="ARBA" id="ARBA00023139"/>
    </source>
</evidence>
<evidence type="ECO:0000259" key="12">
    <source>
        <dbReference type="PROSITE" id="PS51123"/>
    </source>
</evidence>
<evidence type="ECO:0000256" key="9">
    <source>
        <dbReference type="HAMAP-Rule" id="MF_02204"/>
    </source>
</evidence>
<dbReference type="Pfam" id="PF00691">
    <property type="entry name" value="OmpA"/>
    <property type="match status" value="1"/>
</dbReference>
<feature type="region of interest" description="Disordered" evidence="11">
    <location>
        <begin position="1"/>
        <end position="44"/>
    </location>
</feature>
<feature type="compositionally biased region" description="Pro residues" evidence="11">
    <location>
        <begin position="70"/>
        <end position="79"/>
    </location>
</feature>
<dbReference type="InterPro" id="IPR050330">
    <property type="entry name" value="Bact_OuterMem_StrucFunc"/>
</dbReference>
<accession>A0A932EQ10</accession>
<evidence type="ECO:0000256" key="11">
    <source>
        <dbReference type="SAM" id="MobiDB-lite"/>
    </source>
</evidence>
<keyword evidence="7 13" id="KW-0449">Lipoprotein</keyword>
<keyword evidence="8" id="KW-0131">Cell cycle</keyword>
<sequence length="280" mass="30027">MARNNTSSPAPARTRSRPGAGNERARDCGRESAFCTEDEVKRTQKSSVVVAAALLAILLAGCAKKKPVATTPPPPPPAAPTASLSANPDAIEQGQSTTLTWKTDNATGVSIDAIGAVEPNGSRQVAPVQSTTYHLTAKGPGGTQEATARVTVAGRQAPPQISLTDEQMFAQSVKDVFFDYDAYDIRGDQQSALQSAAAFLKQHPTWRVTIEGHADERGSIEYNLTLGTNRAEAVKNVLVQQGVNPNNLRTVTFGKEKPFCNESNETCWQQNRRGHFVLNK</sequence>
<gene>
    <name evidence="9 13" type="primary">pal</name>
    <name evidence="13" type="ORF">HYX28_08650</name>
</gene>
<keyword evidence="5" id="KW-0564">Palmitate</keyword>
<dbReference type="GO" id="GO:0051301">
    <property type="term" value="P:cell division"/>
    <property type="evidence" value="ECO:0007669"/>
    <property type="project" value="UniProtKB-KW"/>
</dbReference>